<evidence type="ECO:0008006" key="3">
    <source>
        <dbReference type="Google" id="ProtNLM"/>
    </source>
</evidence>
<reference evidence="1 2" key="1">
    <citation type="journal article" date="2014" name="Int. J. Syst. Evol. Microbiol.">
        <title>Complete genome sequence of Corynebacterium casei LMG S-19264T (=DSM 44701T), isolated from a smear-ripened cheese.</title>
        <authorList>
            <consortium name="US DOE Joint Genome Institute (JGI-PGF)"/>
            <person name="Walter F."/>
            <person name="Albersmeier A."/>
            <person name="Kalinowski J."/>
            <person name="Ruckert C."/>
        </authorList>
    </citation>
    <scope>NUCLEOTIDE SEQUENCE [LARGE SCALE GENOMIC DNA]</scope>
    <source>
        <strain evidence="1 2">JCM 4255</strain>
    </source>
</reference>
<dbReference type="Proteomes" id="UP000516373">
    <property type="component" value="Chromosome"/>
</dbReference>
<dbReference type="AlphaFoldDB" id="A0A7G1NG00"/>
<evidence type="ECO:0000313" key="2">
    <source>
        <dbReference type="Proteomes" id="UP000516373"/>
    </source>
</evidence>
<gene>
    <name evidence="1" type="ORF">GCM10017668_24800</name>
</gene>
<proteinExistence type="predicted"/>
<protein>
    <recommendedName>
        <fullName evidence="3">LysR substrate-binding domain-containing protein</fullName>
    </recommendedName>
</protein>
<dbReference type="KEGG" id="stui:GCM10017668_24800"/>
<sequence length="47" mass="5249">MEVALDPMPVRRLSALWRAGAARRPAIVECVRVLGEQWPKVAAQPPR</sequence>
<dbReference type="EMBL" id="AP023439">
    <property type="protein sequence ID" value="BCL20637.1"/>
    <property type="molecule type" value="Genomic_DNA"/>
</dbReference>
<evidence type="ECO:0000313" key="1">
    <source>
        <dbReference type="EMBL" id="BCL20637.1"/>
    </source>
</evidence>
<name>A0A7G1NG00_9ACTN</name>
<accession>A0A7G1NG00</accession>
<organism evidence="1 2">
    <name type="scientific">Streptomyces tuirus</name>
    <dbReference type="NCBI Taxonomy" id="68278"/>
    <lineage>
        <taxon>Bacteria</taxon>
        <taxon>Bacillati</taxon>
        <taxon>Actinomycetota</taxon>
        <taxon>Actinomycetes</taxon>
        <taxon>Kitasatosporales</taxon>
        <taxon>Streptomycetaceae</taxon>
        <taxon>Streptomyces</taxon>
    </lineage>
</organism>